<proteinExistence type="predicted"/>
<accession>A0ABT9ZG24</accession>
<protein>
    <submittedName>
        <fullName evidence="1">Uncharacterized protein</fullName>
    </submittedName>
</protein>
<evidence type="ECO:0000313" key="2">
    <source>
        <dbReference type="Proteomes" id="UP001234495"/>
    </source>
</evidence>
<comment type="caution">
    <text evidence="1">The sequence shown here is derived from an EMBL/GenBank/DDBJ whole genome shotgun (WGS) entry which is preliminary data.</text>
</comment>
<keyword evidence="2" id="KW-1185">Reference proteome</keyword>
<organism evidence="1 2">
    <name type="scientific">Metabacillus malikii</name>
    <dbReference type="NCBI Taxonomy" id="1504265"/>
    <lineage>
        <taxon>Bacteria</taxon>
        <taxon>Bacillati</taxon>
        <taxon>Bacillota</taxon>
        <taxon>Bacilli</taxon>
        <taxon>Bacillales</taxon>
        <taxon>Bacillaceae</taxon>
        <taxon>Metabacillus</taxon>
    </lineage>
</organism>
<dbReference type="EMBL" id="JAUSUD010000010">
    <property type="protein sequence ID" value="MDQ0231234.1"/>
    <property type="molecule type" value="Genomic_DNA"/>
</dbReference>
<dbReference type="Proteomes" id="UP001234495">
    <property type="component" value="Unassembled WGS sequence"/>
</dbReference>
<sequence>MRPKTRRERTRNVLHKVYEAQNEKRVHEKCPS</sequence>
<evidence type="ECO:0000313" key="1">
    <source>
        <dbReference type="EMBL" id="MDQ0231234.1"/>
    </source>
</evidence>
<name>A0ABT9ZG24_9BACI</name>
<gene>
    <name evidence="1" type="ORF">J2S19_002496</name>
</gene>
<reference evidence="1 2" key="1">
    <citation type="submission" date="2023-07" db="EMBL/GenBank/DDBJ databases">
        <title>Genomic Encyclopedia of Type Strains, Phase IV (KMG-IV): sequencing the most valuable type-strain genomes for metagenomic binning, comparative biology and taxonomic classification.</title>
        <authorList>
            <person name="Goeker M."/>
        </authorList>
    </citation>
    <scope>NUCLEOTIDE SEQUENCE [LARGE SCALE GENOMIC DNA]</scope>
    <source>
        <strain evidence="1 2">DSM 29005</strain>
    </source>
</reference>